<feature type="transmembrane region" description="Helical" evidence="8">
    <location>
        <begin position="65"/>
        <end position="87"/>
    </location>
</feature>
<feature type="transmembrane region" description="Helical" evidence="8">
    <location>
        <begin position="257"/>
        <end position="278"/>
    </location>
</feature>
<dbReference type="InterPro" id="IPR038770">
    <property type="entry name" value="Na+/solute_symporter_sf"/>
</dbReference>
<feature type="transmembrane region" description="Helical" evidence="8">
    <location>
        <begin position="196"/>
        <end position="216"/>
    </location>
</feature>
<sequence>MGGVLQGFLTIVIVIGVGFLIAHLKIAGANAQTVLARLAFFVASPALMVTVLSETDVRQIFSTNLIASISCVAVSATLYVLAARLIFRRSAPDTVIGTFCSAYVNAGNLGLPMAAYVLGSASWIVPMLLTQMILLQPLGLAILDLTTNAQATGRARWLRLISQPFRNPLMIGSLVGLLLSIFSVQLPRWVNDPLHMIGDMAVPAMLIAYGISLRLGPLPGRGEPKVQIGYIVLLKLIVQPLVGYLMAEFVLGLPAEAVLAVTVVAALPTAQNVFTHAVRYDRGVILARDSIFVTTVLSLPVLVGIAALLSP</sequence>
<dbReference type="PANTHER" id="PTHR36838:SF1">
    <property type="entry name" value="SLR1864 PROTEIN"/>
    <property type="match status" value="1"/>
</dbReference>
<dbReference type="Pfam" id="PF03547">
    <property type="entry name" value="Mem_trans"/>
    <property type="match status" value="1"/>
</dbReference>
<keyword evidence="10" id="KW-1185">Reference proteome</keyword>
<name>A0A516Q137_9ACTN</name>
<feature type="transmembrane region" description="Helical" evidence="8">
    <location>
        <begin position="228"/>
        <end position="251"/>
    </location>
</feature>
<keyword evidence="7 8" id="KW-0472">Membrane</keyword>
<evidence type="ECO:0000256" key="7">
    <source>
        <dbReference type="ARBA" id="ARBA00023136"/>
    </source>
</evidence>
<evidence type="ECO:0000313" key="9">
    <source>
        <dbReference type="EMBL" id="QDP97149.1"/>
    </source>
</evidence>
<evidence type="ECO:0000313" key="10">
    <source>
        <dbReference type="Proteomes" id="UP000319263"/>
    </source>
</evidence>
<evidence type="ECO:0000256" key="8">
    <source>
        <dbReference type="SAM" id="Phobius"/>
    </source>
</evidence>
<dbReference type="InterPro" id="IPR004776">
    <property type="entry name" value="Mem_transp_PIN-like"/>
</dbReference>
<keyword evidence="6 8" id="KW-1133">Transmembrane helix</keyword>
<protein>
    <submittedName>
        <fullName evidence="9">AEC family transporter</fullName>
    </submittedName>
</protein>
<feature type="transmembrane region" description="Helical" evidence="8">
    <location>
        <begin position="6"/>
        <end position="22"/>
    </location>
</feature>
<dbReference type="AlphaFoldDB" id="A0A516Q137"/>
<feature type="transmembrane region" description="Helical" evidence="8">
    <location>
        <begin position="290"/>
        <end position="309"/>
    </location>
</feature>
<dbReference type="OrthoDB" id="5405318at2"/>
<dbReference type="Gene3D" id="1.20.1530.20">
    <property type="match status" value="1"/>
</dbReference>
<comment type="similarity">
    <text evidence="2">Belongs to the auxin efflux carrier (TC 2.A.69) family.</text>
</comment>
<evidence type="ECO:0000256" key="4">
    <source>
        <dbReference type="ARBA" id="ARBA00022475"/>
    </source>
</evidence>
<dbReference type="GO" id="GO:0005886">
    <property type="term" value="C:plasma membrane"/>
    <property type="evidence" value="ECO:0007669"/>
    <property type="project" value="UniProtKB-SubCell"/>
</dbReference>
<dbReference type="GO" id="GO:0055085">
    <property type="term" value="P:transmembrane transport"/>
    <property type="evidence" value="ECO:0007669"/>
    <property type="project" value="InterPro"/>
</dbReference>
<feature type="transmembrane region" description="Helical" evidence="8">
    <location>
        <begin position="94"/>
        <end position="117"/>
    </location>
</feature>
<feature type="transmembrane region" description="Helical" evidence="8">
    <location>
        <begin position="34"/>
        <end position="53"/>
    </location>
</feature>
<evidence type="ECO:0000256" key="3">
    <source>
        <dbReference type="ARBA" id="ARBA00022448"/>
    </source>
</evidence>
<feature type="transmembrane region" description="Helical" evidence="8">
    <location>
        <begin position="164"/>
        <end position="184"/>
    </location>
</feature>
<comment type="subcellular location">
    <subcellularLocation>
        <location evidence="1">Cell membrane</location>
        <topology evidence="1">Multi-pass membrane protein</topology>
    </subcellularLocation>
</comment>
<proteinExistence type="inferred from homology"/>
<dbReference type="PANTHER" id="PTHR36838">
    <property type="entry name" value="AUXIN EFFLUX CARRIER FAMILY PROTEIN"/>
    <property type="match status" value="1"/>
</dbReference>
<evidence type="ECO:0000256" key="1">
    <source>
        <dbReference type="ARBA" id="ARBA00004651"/>
    </source>
</evidence>
<gene>
    <name evidence="9" type="ORF">FOE78_15535</name>
</gene>
<keyword evidence="4" id="KW-1003">Cell membrane</keyword>
<feature type="transmembrane region" description="Helical" evidence="8">
    <location>
        <begin position="123"/>
        <end position="143"/>
    </location>
</feature>
<evidence type="ECO:0000256" key="5">
    <source>
        <dbReference type="ARBA" id="ARBA00022692"/>
    </source>
</evidence>
<dbReference type="EMBL" id="CP041692">
    <property type="protein sequence ID" value="QDP97149.1"/>
    <property type="molecule type" value="Genomic_DNA"/>
</dbReference>
<keyword evidence="3" id="KW-0813">Transport</keyword>
<reference evidence="9 10" key="1">
    <citation type="submission" date="2019-07" db="EMBL/GenBank/DDBJ databases">
        <title>Microlunatus dokdonensis sp. nov. isolated from the rhizospheric soil of the wild plant Elymus tsukushiensis.</title>
        <authorList>
            <person name="Ghim S.-Y."/>
            <person name="Hwang Y.-J."/>
            <person name="Son J.-S."/>
            <person name="Shin J.-H."/>
        </authorList>
    </citation>
    <scope>NUCLEOTIDE SEQUENCE [LARGE SCALE GENOMIC DNA]</scope>
    <source>
        <strain evidence="9 10">KUDC0627</strain>
    </source>
</reference>
<dbReference type="RefSeq" id="WP_143987110.1">
    <property type="nucleotide sequence ID" value="NZ_CP041692.1"/>
</dbReference>
<organism evidence="9 10">
    <name type="scientific">Microlunatus elymi</name>
    <dbReference type="NCBI Taxonomy" id="2596828"/>
    <lineage>
        <taxon>Bacteria</taxon>
        <taxon>Bacillati</taxon>
        <taxon>Actinomycetota</taxon>
        <taxon>Actinomycetes</taxon>
        <taxon>Propionibacteriales</taxon>
        <taxon>Propionibacteriaceae</taxon>
        <taxon>Microlunatus</taxon>
    </lineage>
</organism>
<dbReference type="Proteomes" id="UP000319263">
    <property type="component" value="Chromosome"/>
</dbReference>
<evidence type="ECO:0000256" key="2">
    <source>
        <dbReference type="ARBA" id="ARBA00010145"/>
    </source>
</evidence>
<accession>A0A516Q137</accession>
<evidence type="ECO:0000256" key="6">
    <source>
        <dbReference type="ARBA" id="ARBA00022989"/>
    </source>
</evidence>
<dbReference type="KEGG" id="mik:FOE78_15535"/>
<keyword evidence="5 8" id="KW-0812">Transmembrane</keyword>